<feature type="non-terminal residue" evidence="2">
    <location>
        <position position="1"/>
    </location>
</feature>
<feature type="transmembrane region" description="Helical" evidence="1">
    <location>
        <begin position="104"/>
        <end position="129"/>
    </location>
</feature>
<dbReference type="Pfam" id="PF16594">
    <property type="entry name" value="ATP-synt_Z"/>
    <property type="match status" value="1"/>
</dbReference>
<protein>
    <submittedName>
        <fullName evidence="2">Uncharacterized protein</fullName>
    </submittedName>
</protein>
<sequence>RFSESATNVSKAEKNDVRLFKFAANARFVAAFQKTLLQTLLKACFAIGMGSDEEERLERKSEELKKINVDTCIACLWSFLVSLSGALMLGWWGYEYHPTNSQLWLVPFGLILFVTPLIIWFAIFVSYFCNFTGDGSSSSLHDPEKMIDHVIPTR</sequence>
<proteinExistence type="predicted"/>
<dbReference type="Proteomes" id="UP000593574">
    <property type="component" value="Unassembled WGS sequence"/>
</dbReference>
<keyword evidence="1" id="KW-0812">Transmembrane</keyword>
<dbReference type="PANTHER" id="PTHR35165">
    <property type="entry name" value="OS08G0113900 PROTEIN"/>
    <property type="match status" value="1"/>
</dbReference>
<gene>
    <name evidence="2" type="ORF">Golax_016605</name>
</gene>
<reference evidence="2 3" key="1">
    <citation type="journal article" date="2019" name="Genome Biol. Evol.">
        <title>Insights into the evolution of the New World diploid cottons (Gossypium, subgenus Houzingenia) based on genome sequencing.</title>
        <authorList>
            <person name="Grover C.E."/>
            <person name="Arick M.A. 2nd"/>
            <person name="Thrash A."/>
            <person name="Conover J.L."/>
            <person name="Sanders W.S."/>
            <person name="Peterson D.G."/>
            <person name="Frelichowski J.E."/>
            <person name="Scheffler J.A."/>
            <person name="Scheffler B.E."/>
            <person name="Wendel J.F."/>
        </authorList>
    </citation>
    <scope>NUCLEOTIDE SEQUENCE [LARGE SCALE GENOMIC DNA]</scope>
    <source>
        <strain evidence="2">4</strain>
        <tissue evidence="2">Leaf</tissue>
    </source>
</reference>
<keyword evidence="1" id="KW-1133">Transmembrane helix</keyword>
<name>A0A7J8YYB4_9ROSI</name>
<keyword evidence="1" id="KW-0472">Membrane</keyword>
<evidence type="ECO:0000313" key="3">
    <source>
        <dbReference type="Proteomes" id="UP000593574"/>
    </source>
</evidence>
<evidence type="ECO:0000313" key="2">
    <source>
        <dbReference type="EMBL" id="MBA0704340.1"/>
    </source>
</evidence>
<comment type="caution">
    <text evidence="2">The sequence shown here is derived from an EMBL/GenBank/DDBJ whole genome shotgun (WGS) entry which is preliminary data.</text>
</comment>
<organism evidence="2 3">
    <name type="scientific">Gossypium laxum</name>
    <dbReference type="NCBI Taxonomy" id="34288"/>
    <lineage>
        <taxon>Eukaryota</taxon>
        <taxon>Viridiplantae</taxon>
        <taxon>Streptophyta</taxon>
        <taxon>Embryophyta</taxon>
        <taxon>Tracheophyta</taxon>
        <taxon>Spermatophyta</taxon>
        <taxon>Magnoliopsida</taxon>
        <taxon>eudicotyledons</taxon>
        <taxon>Gunneridae</taxon>
        <taxon>Pentapetalae</taxon>
        <taxon>rosids</taxon>
        <taxon>malvids</taxon>
        <taxon>Malvales</taxon>
        <taxon>Malvaceae</taxon>
        <taxon>Malvoideae</taxon>
        <taxon>Gossypium</taxon>
    </lineage>
</organism>
<keyword evidence="3" id="KW-1185">Reference proteome</keyword>
<dbReference type="PANTHER" id="PTHR35165:SF1">
    <property type="entry name" value="OS04G0577375 PROTEIN"/>
    <property type="match status" value="1"/>
</dbReference>
<evidence type="ECO:0000256" key="1">
    <source>
        <dbReference type="SAM" id="Phobius"/>
    </source>
</evidence>
<accession>A0A7J8YYB4</accession>
<dbReference type="InterPro" id="IPR032238">
    <property type="entry name" value="ATP-synth_Z"/>
</dbReference>
<dbReference type="EMBL" id="JABEZV010000001">
    <property type="protein sequence ID" value="MBA0704340.1"/>
    <property type="molecule type" value="Genomic_DNA"/>
</dbReference>
<dbReference type="AlphaFoldDB" id="A0A7J8YYB4"/>
<feature type="transmembrane region" description="Helical" evidence="1">
    <location>
        <begin position="67"/>
        <end position="92"/>
    </location>
</feature>